<dbReference type="Proteomes" id="UP001499987">
    <property type="component" value="Unassembled WGS sequence"/>
</dbReference>
<feature type="compositionally biased region" description="Basic and acidic residues" evidence="1">
    <location>
        <begin position="31"/>
        <end position="42"/>
    </location>
</feature>
<evidence type="ECO:0000256" key="1">
    <source>
        <dbReference type="SAM" id="MobiDB-lite"/>
    </source>
</evidence>
<feature type="compositionally biased region" description="Basic and acidic residues" evidence="1">
    <location>
        <begin position="1"/>
        <end position="12"/>
    </location>
</feature>
<dbReference type="EMBL" id="BAAALD010000035">
    <property type="protein sequence ID" value="GAA1090879.1"/>
    <property type="molecule type" value="Genomic_DNA"/>
</dbReference>
<accession>A0ABN1TK32</accession>
<name>A0ABN1TK32_9ACTN</name>
<sequence length="49" mass="5270">MQRGQDAKERALVDGGTARADPAGLMPRPGVFEDARAVRPEPHLNSATR</sequence>
<evidence type="ECO:0000313" key="2">
    <source>
        <dbReference type="EMBL" id="GAA1090879.1"/>
    </source>
</evidence>
<proteinExistence type="predicted"/>
<evidence type="ECO:0000313" key="3">
    <source>
        <dbReference type="Proteomes" id="UP001499987"/>
    </source>
</evidence>
<keyword evidence="3" id="KW-1185">Reference proteome</keyword>
<protein>
    <submittedName>
        <fullName evidence="2">Uncharacterized protein</fullName>
    </submittedName>
</protein>
<feature type="region of interest" description="Disordered" evidence="1">
    <location>
        <begin position="1"/>
        <end position="49"/>
    </location>
</feature>
<reference evidence="2 3" key="1">
    <citation type="journal article" date="2019" name="Int. J. Syst. Evol. Microbiol.">
        <title>The Global Catalogue of Microorganisms (GCM) 10K type strain sequencing project: providing services to taxonomists for standard genome sequencing and annotation.</title>
        <authorList>
            <consortium name="The Broad Institute Genomics Platform"/>
            <consortium name="The Broad Institute Genome Sequencing Center for Infectious Disease"/>
            <person name="Wu L."/>
            <person name="Ma J."/>
        </authorList>
    </citation>
    <scope>NUCLEOTIDE SEQUENCE [LARGE SCALE GENOMIC DNA]</scope>
    <source>
        <strain evidence="2 3">JCM 13002</strain>
    </source>
</reference>
<gene>
    <name evidence="2" type="ORF">GCM10009663_38240</name>
</gene>
<comment type="caution">
    <text evidence="2">The sequence shown here is derived from an EMBL/GenBank/DDBJ whole genome shotgun (WGS) entry which is preliminary data.</text>
</comment>
<organism evidence="2 3">
    <name type="scientific">Kitasatospora arboriphila</name>
    <dbReference type="NCBI Taxonomy" id="258052"/>
    <lineage>
        <taxon>Bacteria</taxon>
        <taxon>Bacillati</taxon>
        <taxon>Actinomycetota</taxon>
        <taxon>Actinomycetes</taxon>
        <taxon>Kitasatosporales</taxon>
        <taxon>Streptomycetaceae</taxon>
        <taxon>Kitasatospora</taxon>
    </lineage>
</organism>